<organism evidence="2 3">
    <name type="scientific">Trematosphaeria pertusa</name>
    <dbReference type="NCBI Taxonomy" id="390896"/>
    <lineage>
        <taxon>Eukaryota</taxon>
        <taxon>Fungi</taxon>
        <taxon>Dikarya</taxon>
        <taxon>Ascomycota</taxon>
        <taxon>Pezizomycotina</taxon>
        <taxon>Dothideomycetes</taxon>
        <taxon>Pleosporomycetidae</taxon>
        <taxon>Pleosporales</taxon>
        <taxon>Massarineae</taxon>
        <taxon>Trematosphaeriaceae</taxon>
        <taxon>Trematosphaeria</taxon>
    </lineage>
</organism>
<gene>
    <name evidence="2" type="ORF">BU26DRAFT_442099</name>
</gene>
<dbReference type="Proteomes" id="UP000800094">
    <property type="component" value="Unassembled WGS sequence"/>
</dbReference>
<dbReference type="Gene3D" id="3.40.1190.20">
    <property type="match status" value="1"/>
</dbReference>
<keyword evidence="3" id="KW-1185">Reference proteome</keyword>
<dbReference type="GeneID" id="54577822"/>
<evidence type="ECO:0000313" key="3">
    <source>
        <dbReference type="Proteomes" id="UP000800094"/>
    </source>
</evidence>
<feature type="non-terminal residue" evidence="2">
    <location>
        <position position="1"/>
    </location>
</feature>
<accession>A0A6A6HRB6</accession>
<dbReference type="SUPFAM" id="SSF53613">
    <property type="entry name" value="Ribokinase-like"/>
    <property type="match status" value="1"/>
</dbReference>
<keyword evidence="2" id="KW-0808">Transferase</keyword>
<dbReference type="EMBL" id="ML987216">
    <property type="protein sequence ID" value="KAF2240695.1"/>
    <property type="molecule type" value="Genomic_DNA"/>
</dbReference>
<protein>
    <submittedName>
        <fullName evidence="2">Ribokinase-like protein</fullName>
    </submittedName>
</protein>
<evidence type="ECO:0000259" key="1">
    <source>
        <dbReference type="Pfam" id="PF00294"/>
    </source>
</evidence>
<dbReference type="InterPro" id="IPR011611">
    <property type="entry name" value="PfkB_dom"/>
</dbReference>
<keyword evidence="2" id="KW-0418">Kinase</keyword>
<dbReference type="PANTHER" id="PTHR47098">
    <property type="entry name" value="PROTEIN MAK32"/>
    <property type="match status" value="1"/>
</dbReference>
<dbReference type="InterPro" id="IPR029056">
    <property type="entry name" value="Ribokinase-like"/>
</dbReference>
<dbReference type="RefSeq" id="XP_033675699.1">
    <property type="nucleotide sequence ID" value="XM_033824492.1"/>
</dbReference>
<dbReference type="PANTHER" id="PTHR47098:SF1">
    <property type="entry name" value="PFKB FAMILY CARBOHYDRATE KINASE SUPERFAMILY (AFU_ORTHOLOGUE AFUA_4G09500)"/>
    <property type="match status" value="1"/>
</dbReference>
<reference evidence="2" key="1">
    <citation type="journal article" date="2020" name="Stud. Mycol.">
        <title>101 Dothideomycetes genomes: a test case for predicting lifestyles and emergence of pathogens.</title>
        <authorList>
            <person name="Haridas S."/>
            <person name="Albert R."/>
            <person name="Binder M."/>
            <person name="Bloem J."/>
            <person name="Labutti K."/>
            <person name="Salamov A."/>
            <person name="Andreopoulos B."/>
            <person name="Baker S."/>
            <person name="Barry K."/>
            <person name="Bills G."/>
            <person name="Bluhm B."/>
            <person name="Cannon C."/>
            <person name="Castanera R."/>
            <person name="Culley D."/>
            <person name="Daum C."/>
            <person name="Ezra D."/>
            <person name="Gonzalez J."/>
            <person name="Henrissat B."/>
            <person name="Kuo A."/>
            <person name="Liang C."/>
            <person name="Lipzen A."/>
            <person name="Lutzoni F."/>
            <person name="Magnuson J."/>
            <person name="Mondo S."/>
            <person name="Nolan M."/>
            <person name="Ohm R."/>
            <person name="Pangilinan J."/>
            <person name="Park H.-J."/>
            <person name="Ramirez L."/>
            <person name="Alfaro M."/>
            <person name="Sun H."/>
            <person name="Tritt A."/>
            <person name="Yoshinaga Y."/>
            <person name="Zwiers L.-H."/>
            <person name="Turgeon B."/>
            <person name="Goodwin S."/>
            <person name="Spatafora J."/>
            <person name="Crous P."/>
            <person name="Grigoriev I."/>
        </authorList>
    </citation>
    <scope>NUCLEOTIDE SEQUENCE</scope>
    <source>
        <strain evidence="2">CBS 122368</strain>
    </source>
</reference>
<dbReference type="GO" id="GO:0016301">
    <property type="term" value="F:kinase activity"/>
    <property type="evidence" value="ECO:0007669"/>
    <property type="project" value="UniProtKB-KW"/>
</dbReference>
<dbReference type="AlphaFoldDB" id="A0A6A6HRB6"/>
<evidence type="ECO:0000313" key="2">
    <source>
        <dbReference type="EMBL" id="KAF2240695.1"/>
    </source>
</evidence>
<proteinExistence type="predicted"/>
<feature type="domain" description="Carbohydrate kinase PfkB" evidence="1">
    <location>
        <begin position="68"/>
        <end position="253"/>
    </location>
</feature>
<name>A0A6A6HRB6_9PLEO</name>
<sequence length="290" mass="32313">QLDSWDITIVNKRDESRPCARGLQKYDDATFGRDGTFRELTPEFDFSPVDLQETPLLASSSFHLLGAPAMCSTYVEQILRLRARHSIRDSPLLVWEPEPRTSLTRNLSSTVSAASKINVLSPNHLELRRLFIEHPVTPRPTTIEIEEYGKQLLDLGIGPNGSGLLIVCAAELGCMVVSRELSPRWFPAYYGPQEDMECRAKQGEEVEFNRAVVDPTGAGNAFLGAFTIEYAASGDLVEAICQAMVAESFTVQQIAFPTKGEDETGQTETWNGEAARERLDLYKKRLDIDN</sequence>
<dbReference type="Pfam" id="PF00294">
    <property type="entry name" value="PfkB"/>
    <property type="match status" value="1"/>
</dbReference>
<dbReference type="OrthoDB" id="497927at2759"/>